<feature type="compositionally biased region" description="Basic residues" evidence="1">
    <location>
        <begin position="261"/>
        <end position="272"/>
    </location>
</feature>
<protein>
    <submittedName>
        <fullName evidence="2">Uncharacterized protein</fullName>
    </submittedName>
</protein>
<feature type="region of interest" description="Disordered" evidence="1">
    <location>
        <begin position="243"/>
        <end position="288"/>
    </location>
</feature>
<keyword evidence="3" id="KW-1185">Reference proteome</keyword>
<reference evidence="2 3" key="1">
    <citation type="journal article" date="2019" name="Int. J. Syst. Evol. Microbiol.">
        <title>The Global Catalogue of Microorganisms (GCM) 10K type strain sequencing project: providing services to taxonomists for standard genome sequencing and annotation.</title>
        <authorList>
            <consortium name="The Broad Institute Genomics Platform"/>
            <consortium name="The Broad Institute Genome Sequencing Center for Infectious Disease"/>
            <person name="Wu L."/>
            <person name="Ma J."/>
        </authorList>
    </citation>
    <scope>NUCLEOTIDE SEQUENCE [LARGE SCALE GENOMIC DNA]</scope>
    <source>
        <strain evidence="2 3">JCM 9650</strain>
    </source>
</reference>
<dbReference type="EMBL" id="BAAAVA010000012">
    <property type="protein sequence ID" value="GAA2917601.1"/>
    <property type="molecule type" value="Genomic_DNA"/>
</dbReference>
<dbReference type="Proteomes" id="UP001501423">
    <property type="component" value="Unassembled WGS sequence"/>
</dbReference>
<name>A0ABN3WKE9_9ACTN</name>
<accession>A0ABN3WKE9</accession>
<evidence type="ECO:0000313" key="2">
    <source>
        <dbReference type="EMBL" id="GAA2917601.1"/>
    </source>
</evidence>
<evidence type="ECO:0000256" key="1">
    <source>
        <dbReference type="SAM" id="MobiDB-lite"/>
    </source>
</evidence>
<evidence type="ECO:0000313" key="3">
    <source>
        <dbReference type="Proteomes" id="UP001501423"/>
    </source>
</evidence>
<organism evidence="2 3">
    <name type="scientific">Streptomyces erythrogriseus</name>
    <dbReference type="NCBI Taxonomy" id="284027"/>
    <lineage>
        <taxon>Bacteria</taxon>
        <taxon>Bacillati</taxon>
        <taxon>Actinomycetota</taxon>
        <taxon>Actinomycetes</taxon>
        <taxon>Kitasatosporales</taxon>
        <taxon>Streptomycetaceae</taxon>
        <taxon>Streptomyces</taxon>
        <taxon>Streptomyces griseoincarnatus group</taxon>
    </lineage>
</organism>
<sequence>MTSPSLTVDTPAGPVRATAGPRQDDAVVFELGEAMRGSVHVTGTHHPHRWDQFTAVRACLGPVNAYQTTAPDDALPRLTRSRTRYHGSLTLYPDDYADRPQVSVYPITSADGHEPPEKTAATLTAVLRACAAHVAQRDDLPVILDLSRQRDTAALLRFLTWSAAHHQAEAARLEREARAAHPARRAAVAAWWTVARWFLASPHPVLLLMLADLPYSVLPNSLARTVDVKQWWAPSCLTAAAREHEHARRAQAEADSLRAQQRSRRPARRPHPPAHAAPHAARLELEMS</sequence>
<proteinExistence type="predicted"/>
<comment type="caution">
    <text evidence="2">The sequence shown here is derived from an EMBL/GenBank/DDBJ whole genome shotgun (WGS) entry which is preliminary data.</text>
</comment>
<gene>
    <name evidence="2" type="ORF">GCM10010478_16810</name>
</gene>
<feature type="region of interest" description="Disordered" evidence="1">
    <location>
        <begin position="1"/>
        <end position="21"/>
    </location>
</feature>
<feature type="compositionally biased region" description="Basic and acidic residues" evidence="1">
    <location>
        <begin position="243"/>
        <end position="256"/>
    </location>
</feature>
<dbReference type="RefSeq" id="WP_346088454.1">
    <property type="nucleotide sequence ID" value="NZ_BAAAVA010000012.1"/>
</dbReference>